<dbReference type="EMBL" id="SMKA01000045">
    <property type="protein sequence ID" value="TDC30466.1"/>
    <property type="molecule type" value="Genomic_DNA"/>
</dbReference>
<keyword evidence="8 13" id="KW-1133">Transmembrane helix</keyword>
<evidence type="ECO:0000256" key="2">
    <source>
        <dbReference type="ARBA" id="ARBA00011073"/>
    </source>
</evidence>
<evidence type="ECO:0000256" key="13">
    <source>
        <dbReference type="SAM" id="Phobius"/>
    </source>
</evidence>
<protein>
    <submittedName>
        <fullName evidence="15">Type VII secretion-associated serine protease mycosin</fullName>
    </submittedName>
</protein>
<evidence type="ECO:0000256" key="10">
    <source>
        <dbReference type="PROSITE-ProRule" id="PRU01240"/>
    </source>
</evidence>
<comment type="subcellular location">
    <subcellularLocation>
        <location evidence="1">Cell membrane</location>
        <topology evidence="1">Single-pass membrane protein</topology>
    </subcellularLocation>
</comment>
<keyword evidence="6 10" id="KW-0378">Hydrolase</keyword>
<keyword evidence="16" id="KW-1185">Reference proteome</keyword>
<evidence type="ECO:0000256" key="12">
    <source>
        <dbReference type="SAM" id="MobiDB-lite"/>
    </source>
</evidence>
<dbReference type="GO" id="GO:0005886">
    <property type="term" value="C:plasma membrane"/>
    <property type="evidence" value="ECO:0007669"/>
    <property type="project" value="UniProtKB-SubCell"/>
</dbReference>
<feature type="domain" description="Peptidase S8/S53" evidence="14">
    <location>
        <begin position="48"/>
        <end position="305"/>
    </location>
</feature>
<comment type="similarity">
    <text evidence="2 10 11">Belongs to the peptidase S8 family.</text>
</comment>
<dbReference type="PANTHER" id="PTHR43806:SF11">
    <property type="entry name" value="CEREVISIN-RELATED"/>
    <property type="match status" value="1"/>
</dbReference>
<sequence>MLAPAGAAVAKPPPGLCQNADPARPAIRDLPWAQQLLDPAQVWPYSTGAGVLVAVIDSGVDADHPQLRGRGKVGTGEDFFQVGPLRANFDCDSHGTAVAGIIAADSVSGVGFRGIAPGARILPVRVTDRGSTDGATKELDPLVVAQGIRYAADRGAKVINMSLAGIDDDRAIRTAITYAQRKDALIVAAAGNQQRDGNLLPSYPANYPGVLGVGATDTAGVRLQSSQIGKYVDLVAPGGGVLGLARRGGHNYYSGTSFAVPFVAGTAALVRAAWPKLTAQQVAQRLMATALPARGGSDRYSYGAGVVDPYRAVTEGLSAERPAAVPAMVHPPVDEAAVAKATAEGHLMSQAWTRVLGMFVVALLGVLLALVVPAAVKRRWRPAHAPSLAGEPLRDDPPDQLFLLPPPPAER</sequence>
<dbReference type="PROSITE" id="PS00136">
    <property type="entry name" value="SUBTILASE_ASP"/>
    <property type="match status" value="1"/>
</dbReference>
<gene>
    <name evidence="15" type="primary">mycP</name>
    <name evidence="15" type="ORF">E1261_13330</name>
</gene>
<keyword evidence="9 13" id="KW-0472">Membrane</keyword>
<accession>A0A4R4Q5N6</accession>
<evidence type="ECO:0000256" key="7">
    <source>
        <dbReference type="ARBA" id="ARBA00022825"/>
    </source>
</evidence>
<dbReference type="GO" id="GO:0006508">
    <property type="term" value="P:proteolysis"/>
    <property type="evidence" value="ECO:0007669"/>
    <property type="project" value="UniProtKB-KW"/>
</dbReference>
<evidence type="ECO:0000256" key="5">
    <source>
        <dbReference type="ARBA" id="ARBA00022692"/>
    </source>
</evidence>
<organism evidence="15 16">
    <name type="scientific">Kribbella albertanoniae</name>
    <dbReference type="NCBI Taxonomy" id="1266829"/>
    <lineage>
        <taxon>Bacteria</taxon>
        <taxon>Bacillati</taxon>
        <taxon>Actinomycetota</taxon>
        <taxon>Actinomycetes</taxon>
        <taxon>Propionibacteriales</taxon>
        <taxon>Kribbellaceae</taxon>
        <taxon>Kribbella</taxon>
    </lineage>
</organism>
<feature type="compositionally biased region" description="Low complexity" evidence="12">
    <location>
        <begin position="1"/>
        <end position="10"/>
    </location>
</feature>
<evidence type="ECO:0000256" key="11">
    <source>
        <dbReference type="RuleBase" id="RU003355"/>
    </source>
</evidence>
<keyword evidence="7 10" id="KW-0720">Serine protease</keyword>
<dbReference type="Gene3D" id="3.40.50.200">
    <property type="entry name" value="Peptidase S8/S53 domain"/>
    <property type="match status" value="1"/>
</dbReference>
<dbReference type="GO" id="GO:0004252">
    <property type="term" value="F:serine-type endopeptidase activity"/>
    <property type="evidence" value="ECO:0007669"/>
    <property type="project" value="UniProtKB-UniRule"/>
</dbReference>
<dbReference type="InterPro" id="IPR000209">
    <property type="entry name" value="Peptidase_S8/S53_dom"/>
</dbReference>
<dbReference type="InterPro" id="IPR015500">
    <property type="entry name" value="Peptidase_S8_subtilisin-rel"/>
</dbReference>
<feature type="region of interest" description="Disordered" evidence="12">
    <location>
        <begin position="1"/>
        <end position="22"/>
    </location>
</feature>
<dbReference type="InterPro" id="IPR023834">
    <property type="entry name" value="T7SS_pept_S8A_mycosin"/>
</dbReference>
<feature type="region of interest" description="Disordered" evidence="12">
    <location>
        <begin position="386"/>
        <end position="411"/>
    </location>
</feature>
<evidence type="ECO:0000256" key="6">
    <source>
        <dbReference type="ARBA" id="ARBA00022801"/>
    </source>
</evidence>
<dbReference type="InterPro" id="IPR022398">
    <property type="entry name" value="Peptidase_S8_His-AS"/>
</dbReference>
<dbReference type="NCBIfam" id="TIGR03921">
    <property type="entry name" value="T7SS_mycosin"/>
    <property type="match status" value="1"/>
</dbReference>
<feature type="active site" description="Charge relay system" evidence="10">
    <location>
        <position position="257"/>
    </location>
</feature>
<keyword evidence="3" id="KW-1003">Cell membrane</keyword>
<feature type="active site" description="Charge relay system" evidence="10">
    <location>
        <position position="57"/>
    </location>
</feature>
<dbReference type="PRINTS" id="PR00723">
    <property type="entry name" value="SUBTILISIN"/>
</dbReference>
<feature type="transmembrane region" description="Helical" evidence="13">
    <location>
        <begin position="355"/>
        <end position="376"/>
    </location>
</feature>
<dbReference type="PROSITE" id="PS00137">
    <property type="entry name" value="SUBTILASE_HIS"/>
    <property type="match status" value="1"/>
</dbReference>
<keyword evidence="4 10" id="KW-0645">Protease</keyword>
<comment type="caution">
    <text evidence="15">The sequence shown here is derived from an EMBL/GenBank/DDBJ whole genome shotgun (WGS) entry which is preliminary data.</text>
</comment>
<evidence type="ECO:0000259" key="14">
    <source>
        <dbReference type="Pfam" id="PF00082"/>
    </source>
</evidence>
<dbReference type="Pfam" id="PF00082">
    <property type="entry name" value="Peptidase_S8"/>
    <property type="match status" value="1"/>
</dbReference>
<dbReference type="Proteomes" id="UP000295075">
    <property type="component" value="Unassembled WGS sequence"/>
</dbReference>
<evidence type="ECO:0000313" key="15">
    <source>
        <dbReference type="EMBL" id="TDC30466.1"/>
    </source>
</evidence>
<dbReference type="PANTHER" id="PTHR43806">
    <property type="entry name" value="PEPTIDASE S8"/>
    <property type="match status" value="1"/>
</dbReference>
<evidence type="ECO:0000313" key="16">
    <source>
        <dbReference type="Proteomes" id="UP000295075"/>
    </source>
</evidence>
<evidence type="ECO:0000256" key="8">
    <source>
        <dbReference type="ARBA" id="ARBA00022989"/>
    </source>
</evidence>
<evidence type="ECO:0000256" key="4">
    <source>
        <dbReference type="ARBA" id="ARBA00022670"/>
    </source>
</evidence>
<evidence type="ECO:0000256" key="3">
    <source>
        <dbReference type="ARBA" id="ARBA00022475"/>
    </source>
</evidence>
<evidence type="ECO:0000256" key="9">
    <source>
        <dbReference type="ARBA" id="ARBA00023136"/>
    </source>
</evidence>
<dbReference type="PROSITE" id="PS51892">
    <property type="entry name" value="SUBTILASE"/>
    <property type="match status" value="1"/>
</dbReference>
<dbReference type="SUPFAM" id="SSF52743">
    <property type="entry name" value="Subtilisin-like"/>
    <property type="match status" value="1"/>
</dbReference>
<dbReference type="InterPro" id="IPR023828">
    <property type="entry name" value="Peptidase_S8_Ser-AS"/>
</dbReference>
<dbReference type="InterPro" id="IPR036852">
    <property type="entry name" value="Peptidase_S8/S53_dom_sf"/>
</dbReference>
<keyword evidence="5 13" id="KW-0812">Transmembrane</keyword>
<dbReference type="InterPro" id="IPR023827">
    <property type="entry name" value="Peptidase_S8_Asp-AS"/>
</dbReference>
<dbReference type="AlphaFoldDB" id="A0A4R4Q5N6"/>
<dbReference type="OrthoDB" id="614750at2"/>
<dbReference type="PROSITE" id="PS00138">
    <property type="entry name" value="SUBTILASE_SER"/>
    <property type="match status" value="1"/>
</dbReference>
<reference evidence="15 16" key="1">
    <citation type="submission" date="2019-03" db="EMBL/GenBank/DDBJ databases">
        <title>Draft genome sequences of novel Actinobacteria.</title>
        <authorList>
            <person name="Sahin N."/>
            <person name="Ay H."/>
            <person name="Saygin H."/>
        </authorList>
    </citation>
    <scope>NUCLEOTIDE SEQUENCE [LARGE SCALE GENOMIC DNA]</scope>
    <source>
        <strain evidence="15 16">JCM 30547</strain>
    </source>
</reference>
<evidence type="ECO:0000256" key="1">
    <source>
        <dbReference type="ARBA" id="ARBA00004162"/>
    </source>
</evidence>
<name>A0A4R4Q5N6_9ACTN</name>
<proteinExistence type="inferred from homology"/>
<dbReference type="InterPro" id="IPR050131">
    <property type="entry name" value="Peptidase_S8_subtilisin-like"/>
</dbReference>
<feature type="active site" description="Charge relay system" evidence="10">
    <location>
        <position position="94"/>
    </location>
</feature>